<name>A0A3S4ZGK1_9PLAT</name>
<accession>A0A3S4ZGK1</accession>
<dbReference type="AlphaFoldDB" id="A0A3S4ZGK1"/>
<comment type="caution">
    <text evidence="1">The sequence shown here is derived from an EMBL/GenBank/DDBJ whole genome shotgun (WGS) entry which is preliminary data.</text>
</comment>
<dbReference type="EMBL" id="CAAALY010010484">
    <property type="protein sequence ID" value="VEL10975.1"/>
    <property type="molecule type" value="Genomic_DNA"/>
</dbReference>
<evidence type="ECO:0000313" key="1">
    <source>
        <dbReference type="EMBL" id="VEL10975.1"/>
    </source>
</evidence>
<reference evidence="1" key="1">
    <citation type="submission" date="2018-11" db="EMBL/GenBank/DDBJ databases">
        <authorList>
            <consortium name="Pathogen Informatics"/>
        </authorList>
    </citation>
    <scope>NUCLEOTIDE SEQUENCE</scope>
</reference>
<dbReference type="Proteomes" id="UP000784294">
    <property type="component" value="Unassembled WGS sequence"/>
</dbReference>
<gene>
    <name evidence="1" type="ORF">PXEA_LOCUS4415</name>
</gene>
<sequence>MGPILPGSMTRPSFEVRDMSRAELPNFRTSIGEEVKSSQLKGRTSASRLGFNCRMKLFCFRHRSRNSSRDPIPSISDVGVFLSNNLNP</sequence>
<evidence type="ECO:0000313" key="2">
    <source>
        <dbReference type="Proteomes" id="UP000784294"/>
    </source>
</evidence>
<keyword evidence="2" id="KW-1185">Reference proteome</keyword>
<protein>
    <submittedName>
        <fullName evidence="1">Uncharacterized protein</fullName>
    </submittedName>
</protein>
<proteinExistence type="predicted"/>
<organism evidence="1 2">
    <name type="scientific">Protopolystoma xenopodis</name>
    <dbReference type="NCBI Taxonomy" id="117903"/>
    <lineage>
        <taxon>Eukaryota</taxon>
        <taxon>Metazoa</taxon>
        <taxon>Spiralia</taxon>
        <taxon>Lophotrochozoa</taxon>
        <taxon>Platyhelminthes</taxon>
        <taxon>Monogenea</taxon>
        <taxon>Polyopisthocotylea</taxon>
        <taxon>Polystomatidea</taxon>
        <taxon>Polystomatidae</taxon>
        <taxon>Protopolystoma</taxon>
    </lineage>
</organism>